<keyword evidence="1" id="KW-0472">Membrane</keyword>
<keyword evidence="1" id="KW-1133">Transmembrane helix</keyword>
<keyword evidence="6" id="KW-1185">Reference proteome</keyword>
<feature type="transmembrane region" description="Helical" evidence="1">
    <location>
        <begin position="48"/>
        <end position="71"/>
    </location>
</feature>
<keyword evidence="1" id="KW-0812">Transmembrane</keyword>
<gene>
    <name evidence="3" type="ORF">J4M89_01980</name>
    <name evidence="2" type="ORF">JIN94_04130</name>
    <name evidence="4" type="ORF">LXE91_20120</name>
</gene>
<evidence type="ECO:0000313" key="3">
    <source>
        <dbReference type="EMBL" id="MBO1828142.1"/>
    </source>
</evidence>
<evidence type="ECO:0000313" key="7">
    <source>
        <dbReference type="Proteomes" id="UP001220209"/>
    </source>
</evidence>
<proteinExistence type="predicted"/>
<sequence>MSFATMLVRWLAGRLSGAAGMPGRPLPPAAHAAPIPPLRWRAPWLAWQLLSWFVLTLLAPPIWMIGTLLLINPASDQPLFWGLAMAIVPVANGVAIVATNQRHHRMPFTRRPVVAAHMFGIAMAVGCALFVLLLWRSHAIASLVGPLANDGMRPATLACWVAGLAALFGVTSSAHASIAHAWLAFEV</sequence>
<evidence type="ECO:0000313" key="5">
    <source>
        <dbReference type="Proteomes" id="UP000611459"/>
    </source>
</evidence>
<dbReference type="GeneID" id="93190568"/>
<dbReference type="EMBL" id="JAGEMX010000001">
    <property type="protein sequence ID" value="MBO1828142.1"/>
    <property type="molecule type" value="Genomic_DNA"/>
</dbReference>
<feature type="transmembrane region" description="Helical" evidence="1">
    <location>
        <begin position="78"/>
        <end position="98"/>
    </location>
</feature>
<dbReference type="RefSeq" id="WP_039344060.1">
    <property type="nucleotide sequence ID" value="NZ_AP018357.1"/>
</dbReference>
<dbReference type="Proteomes" id="UP000611459">
    <property type="component" value="Unassembled WGS sequence"/>
</dbReference>
<dbReference type="Proteomes" id="UP001220209">
    <property type="component" value="Chromosome 2"/>
</dbReference>
<name>A0A1E3FX32_9BURK</name>
<dbReference type="Proteomes" id="UP000664048">
    <property type="component" value="Unassembled WGS sequence"/>
</dbReference>
<feature type="transmembrane region" description="Helical" evidence="1">
    <location>
        <begin position="118"/>
        <end position="136"/>
    </location>
</feature>
<evidence type="ECO:0000313" key="6">
    <source>
        <dbReference type="Proteomes" id="UP000664048"/>
    </source>
</evidence>
<reference evidence="3 6" key="2">
    <citation type="submission" date="2021-03" db="EMBL/GenBank/DDBJ databases">
        <title>Clinical course, treatment and visual outcome of an outbreak of Burkholderia contaminans endophthalmitis following cataract surgery.</title>
        <authorList>
            <person name="Lind C."/>
            <person name="Olsen K."/>
            <person name="Angelsen N.K."/>
            <person name="Krefting E.A."/>
            <person name="Fossen K."/>
            <person name="Gravningen K."/>
            <person name="Depoorter E."/>
            <person name="Vandamme P."/>
            <person name="Bertelsen G."/>
        </authorList>
    </citation>
    <scope>NUCLEOTIDE SEQUENCE [LARGE SCALE GENOMIC DNA]</scope>
    <source>
        <strain evidence="3 6">51242556</strain>
    </source>
</reference>
<dbReference type="OrthoDB" id="8970555at2"/>
<reference evidence="2" key="1">
    <citation type="submission" date="2021-01" db="EMBL/GenBank/DDBJ databases">
        <title>Outbreak of Burkholderia contaminns endophthalmitis traced to a clinical ventilation system.</title>
        <authorList>
            <person name="Lipuma J."/>
            <person name="Spilker T."/>
            <person name="Kratholm J."/>
        </authorList>
    </citation>
    <scope>NUCLEOTIDE SEQUENCE</scope>
    <source>
        <strain evidence="2">HI4954</strain>
    </source>
</reference>
<protein>
    <submittedName>
        <fullName evidence="2">Uncharacterized protein</fullName>
    </submittedName>
</protein>
<reference evidence="4 7" key="3">
    <citation type="submission" date="2021-12" db="EMBL/GenBank/DDBJ databases">
        <title>Genomic and phenotypic characterization of three Burkholderia contaminans isolates recovered from different sources.</title>
        <authorList>
            <person name="Lopez De Volder A."/>
            <person name="Fan Y."/>
            <person name="Nunvar J."/>
            <person name="Herrera T."/>
            <person name="Timp W."/>
            <person name="Degrossi J."/>
        </authorList>
    </citation>
    <scope>NUCLEOTIDE SEQUENCE [LARGE SCALE GENOMIC DNA]</scope>
    <source>
        <strain evidence="4 7">LMG 23361</strain>
    </source>
</reference>
<organism evidence="2 5">
    <name type="scientific">Burkholderia contaminans</name>
    <dbReference type="NCBI Taxonomy" id="488447"/>
    <lineage>
        <taxon>Bacteria</taxon>
        <taxon>Pseudomonadati</taxon>
        <taxon>Pseudomonadota</taxon>
        <taxon>Betaproteobacteria</taxon>
        <taxon>Burkholderiales</taxon>
        <taxon>Burkholderiaceae</taxon>
        <taxon>Burkholderia</taxon>
        <taxon>Burkholderia cepacia complex</taxon>
    </lineage>
</organism>
<dbReference type="EMBL" id="JAENIB010000001">
    <property type="protein sequence ID" value="MBK1929063.1"/>
    <property type="molecule type" value="Genomic_DNA"/>
</dbReference>
<dbReference type="AlphaFoldDB" id="A0A1E3FX32"/>
<feature type="transmembrane region" description="Helical" evidence="1">
    <location>
        <begin position="157"/>
        <end position="185"/>
    </location>
</feature>
<dbReference type="EMBL" id="CP090641">
    <property type="protein sequence ID" value="WFN21012.1"/>
    <property type="molecule type" value="Genomic_DNA"/>
</dbReference>
<evidence type="ECO:0000313" key="2">
    <source>
        <dbReference type="EMBL" id="MBK1929063.1"/>
    </source>
</evidence>
<evidence type="ECO:0000256" key="1">
    <source>
        <dbReference type="SAM" id="Phobius"/>
    </source>
</evidence>
<evidence type="ECO:0000313" key="4">
    <source>
        <dbReference type="EMBL" id="WFN21012.1"/>
    </source>
</evidence>
<accession>A0A1E3FX32</accession>